<evidence type="ECO:0000256" key="1">
    <source>
        <dbReference type="SAM" id="MobiDB-lite"/>
    </source>
</evidence>
<accession>A0ABV3D9M5</accession>
<evidence type="ECO:0000256" key="2">
    <source>
        <dbReference type="SAM" id="Phobius"/>
    </source>
</evidence>
<proteinExistence type="predicted"/>
<gene>
    <name evidence="4" type="ORF">AB0C36_02925</name>
</gene>
<name>A0ABV3D9M5_9ACTN</name>
<keyword evidence="2" id="KW-1133">Transmembrane helix</keyword>
<organism evidence="4 5">
    <name type="scientific">Streptodolium elevatio</name>
    <dbReference type="NCBI Taxonomy" id="3157996"/>
    <lineage>
        <taxon>Bacteria</taxon>
        <taxon>Bacillati</taxon>
        <taxon>Actinomycetota</taxon>
        <taxon>Actinomycetes</taxon>
        <taxon>Kitasatosporales</taxon>
        <taxon>Streptomycetaceae</taxon>
        <taxon>Streptodolium</taxon>
    </lineage>
</organism>
<dbReference type="InterPro" id="IPR055568">
    <property type="entry name" value="DUF7144"/>
</dbReference>
<dbReference type="Pfam" id="PF23636">
    <property type="entry name" value="DUF7144"/>
    <property type="match status" value="1"/>
</dbReference>
<feature type="transmembrane region" description="Helical" evidence="2">
    <location>
        <begin position="82"/>
        <end position="101"/>
    </location>
</feature>
<feature type="domain" description="DUF7144" evidence="3">
    <location>
        <begin position="14"/>
        <end position="127"/>
    </location>
</feature>
<comment type="caution">
    <text evidence="4">The sequence shown here is derived from an EMBL/GenBank/DDBJ whole genome shotgun (WGS) entry which is preliminary data.</text>
</comment>
<evidence type="ECO:0000313" key="5">
    <source>
        <dbReference type="Proteomes" id="UP001551482"/>
    </source>
</evidence>
<evidence type="ECO:0000259" key="3">
    <source>
        <dbReference type="Pfam" id="PF23636"/>
    </source>
</evidence>
<feature type="transmembrane region" description="Helical" evidence="2">
    <location>
        <begin position="107"/>
        <end position="127"/>
    </location>
</feature>
<dbReference type="RefSeq" id="WP_358348254.1">
    <property type="nucleotide sequence ID" value="NZ_JBEZFP010000004.1"/>
</dbReference>
<keyword evidence="5" id="KW-1185">Reference proteome</keyword>
<protein>
    <recommendedName>
        <fullName evidence="3">DUF7144 domain-containing protein</fullName>
    </recommendedName>
</protein>
<reference evidence="4 5" key="1">
    <citation type="submission" date="2024-06" db="EMBL/GenBank/DDBJ databases">
        <title>The Natural Products Discovery Center: Release of the First 8490 Sequenced Strains for Exploring Actinobacteria Biosynthetic Diversity.</title>
        <authorList>
            <person name="Kalkreuter E."/>
            <person name="Kautsar S.A."/>
            <person name="Yang D."/>
            <person name="Bader C.D."/>
            <person name="Teijaro C.N."/>
            <person name="Fluegel L."/>
            <person name="Davis C.M."/>
            <person name="Simpson J.R."/>
            <person name="Lauterbach L."/>
            <person name="Steele A.D."/>
            <person name="Gui C."/>
            <person name="Meng S."/>
            <person name="Li G."/>
            <person name="Viehrig K."/>
            <person name="Ye F."/>
            <person name="Su P."/>
            <person name="Kiefer A.F."/>
            <person name="Nichols A."/>
            <person name="Cepeda A.J."/>
            <person name="Yan W."/>
            <person name="Fan B."/>
            <person name="Jiang Y."/>
            <person name="Adhikari A."/>
            <person name="Zheng C.-J."/>
            <person name="Schuster L."/>
            <person name="Cowan T.M."/>
            <person name="Smanski M.J."/>
            <person name="Chevrette M.G."/>
            <person name="De Carvalho L.P.S."/>
            <person name="Shen B."/>
        </authorList>
    </citation>
    <scope>NUCLEOTIDE SEQUENCE [LARGE SCALE GENOMIC DNA]</scope>
    <source>
        <strain evidence="4 5">NPDC048946</strain>
    </source>
</reference>
<evidence type="ECO:0000313" key="4">
    <source>
        <dbReference type="EMBL" id="MEU8132438.1"/>
    </source>
</evidence>
<dbReference type="Proteomes" id="UP001551482">
    <property type="component" value="Unassembled WGS sequence"/>
</dbReference>
<feature type="region of interest" description="Disordered" evidence="1">
    <location>
        <begin position="143"/>
        <end position="176"/>
    </location>
</feature>
<sequence length="176" mass="18663">MARTKSGFNAWSGWVAFAAFTLLTLGILNLMMGLTALFRDGYFVTDSGDLLVWSYTTWGVIMLCFAALQLAVGMGLLTGASWARYIAVGLAMLNIIGQIGFLDAHPVWSSIVIALDIVVLYALTARWNDAQGLGQPMSMTEEAEWRAGDTAGRHAAGAPQQSPRGGGADGSQMGPS</sequence>
<dbReference type="EMBL" id="JBEZFP010000004">
    <property type="protein sequence ID" value="MEU8132438.1"/>
    <property type="molecule type" value="Genomic_DNA"/>
</dbReference>
<keyword evidence="2" id="KW-0472">Membrane</keyword>
<feature type="transmembrane region" description="Helical" evidence="2">
    <location>
        <begin position="12"/>
        <end position="38"/>
    </location>
</feature>
<keyword evidence="2" id="KW-0812">Transmembrane</keyword>
<feature type="transmembrane region" description="Helical" evidence="2">
    <location>
        <begin position="50"/>
        <end position="70"/>
    </location>
</feature>